<comment type="caution">
    <text evidence="3">The sequence shown here is derived from an EMBL/GenBank/DDBJ whole genome shotgun (WGS) entry which is preliminary data.</text>
</comment>
<feature type="compositionally biased region" description="Low complexity" evidence="1">
    <location>
        <begin position="67"/>
        <end position="77"/>
    </location>
</feature>
<accession>A0ABW2DN94</accession>
<organism evidence="3 4">
    <name type="scientific">Rufibacter roseus</name>
    <dbReference type="NCBI Taxonomy" id="1567108"/>
    <lineage>
        <taxon>Bacteria</taxon>
        <taxon>Pseudomonadati</taxon>
        <taxon>Bacteroidota</taxon>
        <taxon>Cytophagia</taxon>
        <taxon>Cytophagales</taxon>
        <taxon>Hymenobacteraceae</taxon>
        <taxon>Rufibacter</taxon>
    </lineage>
</organism>
<keyword evidence="4" id="KW-1185">Reference proteome</keyword>
<dbReference type="EMBL" id="JBHSYQ010000006">
    <property type="protein sequence ID" value="MFC6998533.1"/>
    <property type="molecule type" value="Genomic_DNA"/>
</dbReference>
<dbReference type="RefSeq" id="WP_066617307.1">
    <property type="nucleotide sequence ID" value="NZ_JBHSYQ010000006.1"/>
</dbReference>
<gene>
    <name evidence="3" type="ORF">ACFQHR_12920</name>
</gene>
<feature type="region of interest" description="Disordered" evidence="1">
    <location>
        <begin position="67"/>
        <end position="86"/>
    </location>
</feature>
<feature type="chain" id="PRO_5046518252" evidence="2">
    <location>
        <begin position="20"/>
        <end position="340"/>
    </location>
</feature>
<evidence type="ECO:0000313" key="3">
    <source>
        <dbReference type="EMBL" id="MFC6998533.1"/>
    </source>
</evidence>
<reference evidence="4" key="1">
    <citation type="journal article" date="2019" name="Int. J. Syst. Evol. Microbiol.">
        <title>The Global Catalogue of Microorganisms (GCM) 10K type strain sequencing project: providing services to taxonomists for standard genome sequencing and annotation.</title>
        <authorList>
            <consortium name="The Broad Institute Genomics Platform"/>
            <consortium name="The Broad Institute Genome Sequencing Center for Infectious Disease"/>
            <person name="Wu L."/>
            <person name="Ma J."/>
        </authorList>
    </citation>
    <scope>NUCLEOTIDE SEQUENCE [LARGE SCALE GENOMIC DNA]</scope>
    <source>
        <strain evidence="4">CGMCC 4.7393</strain>
    </source>
</reference>
<feature type="signal peptide" evidence="2">
    <location>
        <begin position="1"/>
        <end position="19"/>
    </location>
</feature>
<proteinExistence type="predicted"/>
<protein>
    <submittedName>
        <fullName evidence="3">Transporter</fullName>
    </submittedName>
</protein>
<keyword evidence="2" id="KW-0732">Signal</keyword>
<name>A0ABW2DN94_9BACT</name>
<dbReference type="Proteomes" id="UP001596405">
    <property type="component" value="Unassembled WGS sequence"/>
</dbReference>
<evidence type="ECO:0000256" key="2">
    <source>
        <dbReference type="SAM" id="SignalP"/>
    </source>
</evidence>
<sequence length="340" mass="38420">MKPFILILFFFLLTSTSWACDVCNLYEFRPVDAKNFVGIFYRHSSFQGYQDLSLERPSISTSGAVAAKNKSKGSAGANRRHVPDGSEKYQVWPSEKDYEHYQTWEFRANFRIKNRINVQAVLPYRVIDIYYQSVFEFPQPVRDSLTTLSGFGDALVTADYMLYGQTGKLRHIWRPGLGVKLPTGSYKITAPNGERYDGEIQPGTSAWGFLLKGTYTLVWDNRFGVDNSISHQFFTNGTNDYEFGDQFNAASSLFYVWRKGNWQLIPRGGAYVEAADRSKENGARIKTTGGHTLFGTAGADAVFKKVTLTASCFQPLADRLNTPQQINNAVRYQVGAFYSF</sequence>
<evidence type="ECO:0000256" key="1">
    <source>
        <dbReference type="SAM" id="MobiDB-lite"/>
    </source>
</evidence>
<evidence type="ECO:0000313" key="4">
    <source>
        <dbReference type="Proteomes" id="UP001596405"/>
    </source>
</evidence>